<sequence length="163" mass="16819">MRLHHGVTMAAIGLLGLTACNPAAVGHDLSDIARVATHDTADVLRGAPKSADGAIEIATSTHTYVLPGSTTSAGVDAEVRTLLEPAAGDSDVKEIATVACHTKDAIDLYSNPDEALQTLADNLGGDSTRGLRALNLARELRQANSPAADVMAQYAAFLICESV</sequence>
<dbReference type="EMBL" id="SNXZ01000009">
    <property type="protein sequence ID" value="TDP91121.1"/>
    <property type="molecule type" value="Genomic_DNA"/>
</dbReference>
<gene>
    <name evidence="1" type="ORF">EV186_109113</name>
</gene>
<proteinExistence type="predicted"/>
<dbReference type="Proteomes" id="UP000295444">
    <property type="component" value="Unassembled WGS sequence"/>
</dbReference>
<keyword evidence="2" id="KW-1185">Reference proteome</keyword>
<accession>A0A4R6RVU4</accession>
<evidence type="ECO:0000313" key="2">
    <source>
        <dbReference type="Proteomes" id="UP000295444"/>
    </source>
</evidence>
<protein>
    <submittedName>
        <fullName evidence="1">Uncharacterized protein</fullName>
    </submittedName>
</protein>
<dbReference type="AlphaFoldDB" id="A0A4R6RVU4"/>
<comment type="caution">
    <text evidence="1">The sequence shown here is derived from an EMBL/GenBank/DDBJ whole genome shotgun (WGS) entry which is preliminary data.</text>
</comment>
<dbReference type="RefSeq" id="WP_133853907.1">
    <property type="nucleotide sequence ID" value="NZ_SNXZ01000009.1"/>
</dbReference>
<reference evidence="1 2" key="1">
    <citation type="submission" date="2019-03" db="EMBL/GenBank/DDBJ databases">
        <title>Genomic Encyclopedia of Type Strains, Phase IV (KMG-IV): sequencing the most valuable type-strain genomes for metagenomic binning, comparative biology and taxonomic classification.</title>
        <authorList>
            <person name="Goeker M."/>
        </authorList>
    </citation>
    <scope>NUCLEOTIDE SEQUENCE [LARGE SCALE GENOMIC DNA]</scope>
    <source>
        <strain evidence="1 2">DSM 45361</strain>
    </source>
</reference>
<evidence type="ECO:0000313" key="1">
    <source>
        <dbReference type="EMBL" id="TDP91121.1"/>
    </source>
</evidence>
<dbReference type="PROSITE" id="PS51257">
    <property type="entry name" value="PROKAR_LIPOPROTEIN"/>
    <property type="match status" value="1"/>
</dbReference>
<name>A0A4R6RVU4_LABRH</name>
<organism evidence="1 2">
    <name type="scientific">Labedaea rhizosphaerae</name>
    <dbReference type="NCBI Taxonomy" id="598644"/>
    <lineage>
        <taxon>Bacteria</taxon>
        <taxon>Bacillati</taxon>
        <taxon>Actinomycetota</taxon>
        <taxon>Actinomycetes</taxon>
        <taxon>Pseudonocardiales</taxon>
        <taxon>Pseudonocardiaceae</taxon>
        <taxon>Labedaea</taxon>
    </lineage>
</organism>